<reference evidence="3" key="2">
    <citation type="submission" date="2015-01" db="EMBL/GenBank/DDBJ databases">
        <title>Evolutionary Origins and Diversification of the Mycorrhizal Mutualists.</title>
        <authorList>
            <consortium name="DOE Joint Genome Institute"/>
            <consortium name="Mycorrhizal Genomics Consortium"/>
            <person name="Kohler A."/>
            <person name="Kuo A."/>
            <person name="Nagy L.G."/>
            <person name="Floudas D."/>
            <person name="Copeland A."/>
            <person name="Barry K.W."/>
            <person name="Cichocki N."/>
            <person name="Veneault-Fourrey C."/>
            <person name="LaButti K."/>
            <person name="Lindquist E.A."/>
            <person name="Lipzen A."/>
            <person name="Lundell T."/>
            <person name="Morin E."/>
            <person name="Murat C."/>
            <person name="Riley R."/>
            <person name="Ohm R."/>
            <person name="Sun H."/>
            <person name="Tunlid A."/>
            <person name="Henrissat B."/>
            <person name="Grigoriev I.V."/>
            <person name="Hibbett D.S."/>
            <person name="Martin F."/>
        </authorList>
    </citation>
    <scope>NUCLEOTIDE SEQUENCE [LARGE SCALE GENOMIC DNA]</scope>
    <source>
        <strain evidence="3">F 1598</strain>
    </source>
</reference>
<keyword evidence="3" id="KW-1185">Reference proteome</keyword>
<protein>
    <submittedName>
        <fullName evidence="2">Uncharacterized protein</fullName>
    </submittedName>
</protein>
<reference evidence="2 3" key="1">
    <citation type="submission" date="2014-04" db="EMBL/GenBank/DDBJ databases">
        <authorList>
            <consortium name="DOE Joint Genome Institute"/>
            <person name="Kuo A."/>
            <person name="Tarkka M."/>
            <person name="Buscot F."/>
            <person name="Kohler A."/>
            <person name="Nagy L.G."/>
            <person name="Floudas D."/>
            <person name="Copeland A."/>
            <person name="Barry K.W."/>
            <person name="Cichocki N."/>
            <person name="Veneault-Fourrey C."/>
            <person name="LaButti K."/>
            <person name="Lindquist E.A."/>
            <person name="Lipzen A."/>
            <person name="Lundell T."/>
            <person name="Morin E."/>
            <person name="Murat C."/>
            <person name="Sun H."/>
            <person name="Tunlid A."/>
            <person name="Henrissat B."/>
            <person name="Grigoriev I.V."/>
            <person name="Hibbett D.S."/>
            <person name="Martin F."/>
            <person name="Nordberg H.P."/>
            <person name="Cantor M.N."/>
            <person name="Hua S.X."/>
        </authorList>
    </citation>
    <scope>NUCLEOTIDE SEQUENCE [LARGE SCALE GENOMIC DNA]</scope>
    <source>
        <strain evidence="2 3">F 1598</strain>
    </source>
</reference>
<dbReference type="Pfam" id="PF14223">
    <property type="entry name" value="Retrotran_gag_2"/>
    <property type="match status" value="1"/>
</dbReference>
<accession>A0A0C3FST3</accession>
<evidence type="ECO:0000313" key="2">
    <source>
        <dbReference type="EMBL" id="KIM87260.1"/>
    </source>
</evidence>
<feature type="coiled-coil region" evidence="1">
    <location>
        <begin position="71"/>
        <end position="98"/>
    </location>
</feature>
<evidence type="ECO:0000256" key="1">
    <source>
        <dbReference type="SAM" id="Coils"/>
    </source>
</evidence>
<sequence length="214" mass="23940">MSDIAITLNSQSSFVIPKLHNDRSNWADYEPRAKNAMGAKGLMKHAEGHARQPAPLILLNDVLMSQDDPTKPAMEEQLDSAEKKIDDYERNEAHTKHIILSTTSPRLSSKIKNLTTAKAMWDDVLVDVSNKSTLQQIDILDQLQEMHCGENSDANAHLLEVTKHFQLMEEWCDQLATMGAPVPKASFLVLVMKSMPASYRLMVQTIDTNSILAN</sequence>
<dbReference type="Proteomes" id="UP000054166">
    <property type="component" value="Unassembled WGS sequence"/>
</dbReference>
<dbReference type="HOGENOM" id="CLU_1289371_0_0_1"/>
<dbReference type="InParanoid" id="A0A0C3FST3"/>
<dbReference type="STRING" id="765440.A0A0C3FST3"/>
<keyword evidence="1" id="KW-0175">Coiled coil</keyword>
<dbReference type="EMBL" id="KN832980">
    <property type="protein sequence ID" value="KIM87260.1"/>
    <property type="molecule type" value="Genomic_DNA"/>
</dbReference>
<organism evidence="2 3">
    <name type="scientific">Piloderma croceum (strain F 1598)</name>
    <dbReference type="NCBI Taxonomy" id="765440"/>
    <lineage>
        <taxon>Eukaryota</taxon>
        <taxon>Fungi</taxon>
        <taxon>Dikarya</taxon>
        <taxon>Basidiomycota</taxon>
        <taxon>Agaricomycotina</taxon>
        <taxon>Agaricomycetes</taxon>
        <taxon>Agaricomycetidae</taxon>
        <taxon>Atheliales</taxon>
        <taxon>Atheliaceae</taxon>
        <taxon>Piloderma</taxon>
    </lineage>
</organism>
<name>A0A0C3FST3_PILCF</name>
<proteinExistence type="predicted"/>
<dbReference type="OrthoDB" id="3269759at2759"/>
<dbReference type="AlphaFoldDB" id="A0A0C3FST3"/>
<gene>
    <name evidence="2" type="ORF">PILCRDRAFT_4442</name>
</gene>
<evidence type="ECO:0000313" key="3">
    <source>
        <dbReference type="Proteomes" id="UP000054166"/>
    </source>
</evidence>